<dbReference type="Gene3D" id="3.30.2310.20">
    <property type="entry name" value="RelE-like"/>
    <property type="match status" value="1"/>
</dbReference>
<evidence type="ECO:0000313" key="9">
    <source>
        <dbReference type="Proteomes" id="UP000245124"/>
    </source>
</evidence>
<dbReference type="GO" id="GO:0004519">
    <property type="term" value="F:endonuclease activity"/>
    <property type="evidence" value="ECO:0007669"/>
    <property type="project" value="UniProtKB-KW"/>
</dbReference>
<evidence type="ECO:0000313" key="8">
    <source>
        <dbReference type="EMBL" id="GBG19231.1"/>
    </source>
</evidence>
<dbReference type="InterPro" id="IPR035093">
    <property type="entry name" value="RelE/ParE_toxin_dom_sf"/>
</dbReference>
<dbReference type="NCBIfam" id="TIGR02116">
    <property type="entry name" value="toxin_Txe_YoeB"/>
    <property type="match status" value="1"/>
</dbReference>
<dbReference type="Pfam" id="PF06769">
    <property type="entry name" value="YoeB_toxin"/>
    <property type="match status" value="1"/>
</dbReference>
<dbReference type="InterPro" id="IPR009614">
    <property type="entry name" value="YoeB_toxin"/>
</dbReference>
<proteinExistence type="inferred from homology"/>
<dbReference type="OrthoDB" id="9801102at2"/>
<dbReference type="RefSeq" id="WP_109009069.1">
    <property type="nucleotide sequence ID" value="NZ_BDUD01000001.1"/>
</dbReference>
<evidence type="ECO:0000256" key="5">
    <source>
        <dbReference type="ARBA" id="ARBA00022801"/>
    </source>
</evidence>
<sequence>MSQPTSEEPLPNPKDASWRLIYTKQAQKDAKKLVFSNLKEKTEELLAVLQDNPFQNPPPYEKLVGDLSGAYSRRINIQHRLVYEVRTYAHSTNSRRSWRLGGSRN</sequence>
<reference evidence="8 9" key="1">
    <citation type="submission" date="2017-06" db="EMBL/GenBank/DDBJ databases">
        <title>Genome sequencing of cyanobaciteial culture collection at National Institute for Environmental Studies (NIES).</title>
        <authorList>
            <person name="Hirose Y."/>
            <person name="Shimura Y."/>
            <person name="Fujisawa T."/>
            <person name="Nakamura Y."/>
            <person name="Kawachi M."/>
        </authorList>
    </citation>
    <scope>NUCLEOTIDE SEQUENCE [LARGE SCALE GENOMIC DNA]</scope>
    <source>
        <strain evidence="8 9">NIES-4072</strain>
    </source>
</reference>
<dbReference type="GO" id="GO:0016787">
    <property type="term" value="F:hydrolase activity"/>
    <property type="evidence" value="ECO:0007669"/>
    <property type="project" value="UniProtKB-KW"/>
</dbReference>
<evidence type="ECO:0000256" key="2">
    <source>
        <dbReference type="ARBA" id="ARBA00022649"/>
    </source>
</evidence>
<evidence type="ECO:0000256" key="4">
    <source>
        <dbReference type="ARBA" id="ARBA00022759"/>
    </source>
</evidence>
<dbReference type="PANTHER" id="PTHR38039">
    <property type="entry name" value="TOXIN YOEB"/>
    <property type="match status" value="1"/>
</dbReference>
<evidence type="ECO:0000256" key="3">
    <source>
        <dbReference type="ARBA" id="ARBA00022722"/>
    </source>
</evidence>
<dbReference type="SUPFAM" id="SSF143011">
    <property type="entry name" value="RelE-like"/>
    <property type="match status" value="1"/>
</dbReference>
<keyword evidence="3" id="KW-0540">Nuclease</keyword>
<dbReference type="EMBL" id="BDUD01000001">
    <property type="protein sequence ID" value="GBG19231.1"/>
    <property type="molecule type" value="Genomic_DNA"/>
</dbReference>
<dbReference type="GO" id="GO:0045892">
    <property type="term" value="P:negative regulation of DNA-templated transcription"/>
    <property type="evidence" value="ECO:0007669"/>
    <property type="project" value="TreeGrafter"/>
</dbReference>
<organism evidence="8 9">
    <name type="scientific">Nostoc commune NIES-4072</name>
    <dbReference type="NCBI Taxonomy" id="2005467"/>
    <lineage>
        <taxon>Bacteria</taxon>
        <taxon>Bacillati</taxon>
        <taxon>Cyanobacteriota</taxon>
        <taxon>Cyanophyceae</taxon>
        <taxon>Nostocales</taxon>
        <taxon>Nostocaceae</taxon>
        <taxon>Nostoc</taxon>
    </lineage>
</organism>
<name>A0A2R5FTT1_NOSCO</name>
<keyword evidence="5" id="KW-0378">Hydrolase</keyword>
<keyword evidence="2" id="KW-1277">Toxin-antitoxin system</keyword>
<gene>
    <name evidence="8" type="ORF">NIES4072_28980</name>
</gene>
<evidence type="ECO:0000256" key="7">
    <source>
        <dbReference type="ARBA" id="ARBA00050056"/>
    </source>
</evidence>
<evidence type="ECO:0000256" key="1">
    <source>
        <dbReference type="ARBA" id="ARBA00008172"/>
    </source>
</evidence>
<keyword evidence="9" id="KW-1185">Reference proteome</keyword>
<comment type="caution">
    <text evidence="8">The sequence shown here is derived from an EMBL/GenBank/DDBJ whole genome shotgun (WGS) entry which is preliminary data.</text>
</comment>
<keyword evidence="4" id="KW-0255">Endonuclease</keyword>
<accession>A0A2R5FTT1</accession>
<protein>
    <recommendedName>
        <fullName evidence="7">Endoribonuclease YoeB</fullName>
    </recommendedName>
    <alternativeName>
        <fullName evidence="6">Putative mRNA interferase YoeB</fullName>
    </alternativeName>
</protein>
<dbReference type="AlphaFoldDB" id="A0A2R5FTT1"/>
<evidence type="ECO:0000256" key="6">
    <source>
        <dbReference type="ARBA" id="ARBA00030388"/>
    </source>
</evidence>
<dbReference type="PANTHER" id="PTHR38039:SF1">
    <property type="entry name" value="TOXIN YOEB"/>
    <property type="match status" value="1"/>
</dbReference>
<dbReference type="Proteomes" id="UP000245124">
    <property type="component" value="Unassembled WGS sequence"/>
</dbReference>
<comment type="similarity">
    <text evidence="1">Belongs to the YoeB family.</text>
</comment>
<dbReference type="GO" id="GO:0006401">
    <property type="term" value="P:RNA catabolic process"/>
    <property type="evidence" value="ECO:0007669"/>
    <property type="project" value="InterPro"/>
</dbReference>